<dbReference type="PANTHER" id="PTHR30298:SF0">
    <property type="entry name" value="PROTEIN YBFL-RELATED"/>
    <property type="match status" value="1"/>
</dbReference>
<reference evidence="1" key="1">
    <citation type="submission" date="2018-06" db="EMBL/GenBank/DDBJ databases">
        <authorList>
            <person name="Zhirakovskaya E."/>
        </authorList>
    </citation>
    <scope>NUCLEOTIDE SEQUENCE</scope>
</reference>
<accession>A0A3B1D381</accession>
<dbReference type="InterPro" id="IPR051698">
    <property type="entry name" value="Transposase_11-like"/>
</dbReference>
<evidence type="ECO:0008006" key="2">
    <source>
        <dbReference type="Google" id="ProtNLM"/>
    </source>
</evidence>
<dbReference type="EMBL" id="UOGJ01000125">
    <property type="protein sequence ID" value="VAX37316.1"/>
    <property type="molecule type" value="Genomic_DNA"/>
</dbReference>
<name>A0A3B1D381_9ZZZZ</name>
<feature type="non-terminal residue" evidence="1">
    <location>
        <position position="1"/>
    </location>
</feature>
<gene>
    <name evidence="1" type="ORF">MNBD_UNCLBAC01-53</name>
</gene>
<proteinExistence type="predicted"/>
<dbReference type="AlphaFoldDB" id="A0A3B1D381"/>
<organism evidence="1">
    <name type="scientific">hydrothermal vent metagenome</name>
    <dbReference type="NCBI Taxonomy" id="652676"/>
    <lineage>
        <taxon>unclassified sequences</taxon>
        <taxon>metagenomes</taxon>
        <taxon>ecological metagenomes</taxon>
    </lineage>
</organism>
<dbReference type="PANTHER" id="PTHR30298">
    <property type="entry name" value="H REPEAT-ASSOCIATED PREDICTED TRANSPOSASE"/>
    <property type="match status" value="1"/>
</dbReference>
<evidence type="ECO:0000313" key="1">
    <source>
        <dbReference type="EMBL" id="VAX37316.1"/>
    </source>
</evidence>
<protein>
    <recommendedName>
        <fullName evidence="2">ISAs1 family transposase</fullName>
    </recommendedName>
</protein>
<sequence>FCVAIRNHWSIENSNHYVRDVSMNEDKSRIRINSDIFARLRSFALNIMRSNDVKNIGAEMYGNALNLDNVLNYRGVI</sequence>